<dbReference type="PROSITE" id="PS50835">
    <property type="entry name" value="IG_LIKE"/>
    <property type="match status" value="1"/>
</dbReference>
<dbReference type="PANTHER" id="PTHR45889:SF8">
    <property type="entry name" value="IG-LIKE DOMAIN-CONTAINING PROTEIN"/>
    <property type="match status" value="1"/>
</dbReference>
<evidence type="ECO:0000256" key="1">
    <source>
        <dbReference type="SAM" id="MobiDB-lite"/>
    </source>
</evidence>
<feature type="compositionally biased region" description="Low complexity" evidence="1">
    <location>
        <begin position="188"/>
        <end position="199"/>
    </location>
</feature>
<keyword evidence="5" id="KW-1185">Reference proteome</keyword>
<reference evidence="4" key="1">
    <citation type="journal article" date="2011" name="Genome Biol.">
        <title>The draft genome of the carcinogenic human liver fluke Clonorchis sinensis.</title>
        <authorList>
            <person name="Wang X."/>
            <person name="Chen W."/>
            <person name="Huang Y."/>
            <person name="Sun J."/>
            <person name="Men J."/>
            <person name="Liu H."/>
            <person name="Luo F."/>
            <person name="Guo L."/>
            <person name="Lv X."/>
            <person name="Deng C."/>
            <person name="Zhou C."/>
            <person name="Fan Y."/>
            <person name="Li X."/>
            <person name="Huang L."/>
            <person name="Hu Y."/>
            <person name="Liang C."/>
            <person name="Hu X."/>
            <person name="Xu J."/>
            <person name="Yu X."/>
        </authorList>
    </citation>
    <scope>NUCLEOTIDE SEQUENCE [LARGE SCALE GENOMIC DNA]</scope>
    <source>
        <strain evidence="4">Henan</strain>
    </source>
</reference>
<dbReference type="Proteomes" id="UP000008909">
    <property type="component" value="Unassembled WGS sequence"/>
</dbReference>
<dbReference type="Gene3D" id="2.60.40.10">
    <property type="entry name" value="Immunoglobulins"/>
    <property type="match status" value="1"/>
</dbReference>
<dbReference type="EMBL" id="DF143125">
    <property type="protein sequence ID" value="GAA51212.1"/>
    <property type="molecule type" value="Genomic_DNA"/>
</dbReference>
<keyword evidence="2" id="KW-1133">Transmembrane helix</keyword>
<evidence type="ECO:0000256" key="2">
    <source>
        <dbReference type="SAM" id="Phobius"/>
    </source>
</evidence>
<gene>
    <name evidence="4" type="ORF">CLF_105724</name>
</gene>
<evidence type="ECO:0000313" key="4">
    <source>
        <dbReference type="EMBL" id="GAA51212.1"/>
    </source>
</evidence>
<dbReference type="InterPro" id="IPR007110">
    <property type="entry name" value="Ig-like_dom"/>
</dbReference>
<evidence type="ECO:0000313" key="5">
    <source>
        <dbReference type="Proteomes" id="UP000008909"/>
    </source>
</evidence>
<dbReference type="AlphaFoldDB" id="G7YE28"/>
<feature type="transmembrane region" description="Helical" evidence="2">
    <location>
        <begin position="357"/>
        <end position="378"/>
    </location>
</feature>
<organism evidence="4 5">
    <name type="scientific">Clonorchis sinensis</name>
    <name type="common">Chinese liver fluke</name>
    <dbReference type="NCBI Taxonomy" id="79923"/>
    <lineage>
        <taxon>Eukaryota</taxon>
        <taxon>Metazoa</taxon>
        <taxon>Spiralia</taxon>
        <taxon>Lophotrochozoa</taxon>
        <taxon>Platyhelminthes</taxon>
        <taxon>Trematoda</taxon>
        <taxon>Digenea</taxon>
        <taxon>Opisthorchiida</taxon>
        <taxon>Opisthorchiata</taxon>
        <taxon>Opisthorchiidae</taxon>
        <taxon>Clonorchis</taxon>
    </lineage>
</organism>
<dbReference type="InterPro" id="IPR036179">
    <property type="entry name" value="Ig-like_dom_sf"/>
</dbReference>
<dbReference type="PANTHER" id="PTHR45889">
    <property type="entry name" value="IG-LIKE DOMAIN-CONTAINING PROTEIN"/>
    <property type="match status" value="1"/>
</dbReference>
<feature type="region of interest" description="Disordered" evidence="1">
    <location>
        <begin position="176"/>
        <end position="218"/>
    </location>
</feature>
<reference key="2">
    <citation type="submission" date="2011-10" db="EMBL/GenBank/DDBJ databases">
        <title>The genome and transcriptome sequence of Clonorchis sinensis provide insights into the carcinogenic liver fluke.</title>
        <authorList>
            <person name="Wang X."/>
            <person name="Huang Y."/>
            <person name="Chen W."/>
            <person name="Liu H."/>
            <person name="Guo L."/>
            <person name="Chen Y."/>
            <person name="Luo F."/>
            <person name="Zhou W."/>
            <person name="Sun J."/>
            <person name="Mao Q."/>
            <person name="Liang P."/>
            <person name="Zhou C."/>
            <person name="Tian Y."/>
            <person name="Men J."/>
            <person name="Lv X."/>
            <person name="Huang L."/>
            <person name="Zhou J."/>
            <person name="Hu Y."/>
            <person name="Li R."/>
            <person name="Zhang F."/>
            <person name="Lei H."/>
            <person name="Li X."/>
            <person name="Hu X."/>
            <person name="Liang C."/>
            <person name="Xu J."/>
            <person name="Wu Z."/>
            <person name="Yu X."/>
        </authorList>
    </citation>
    <scope>NUCLEOTIDE SEQUENCE</scope>
    <source>
        <strain>Henan</strain>
    </source>
</reference>
<protein>
    <recommendedName>
        <fullName evidence="3">Ig-like domain-containing protein</fullName>
    </recommendedName>
</protein>
<feature type="domain" description="Ig-like" evidence="3">
    <location>
        <begin position="39"/>
        <end position="141"/>
    </location>
</feature>
<keyword evidence="2" id="KW-0812">Transmembrane</keyword>
<name>G7YE28_CLOSI</name>
<dbReference type="SUPFAM" id="SSF48726">
    <property type="entry name" value="Immunoglobulin"/>
    <property type="match status" value="1"/>
</dbReference>
<proteinExistence type="predicted"/>
<sequence length="399" mass="43579">MAVSVPYSLELPIINIHAEEHLALTLTIRGREQSIQSTPFLSICRSIGLGSTHFSLTVIPANQPVLLGQKVILTCQVKGFKRPLDYAVLFKRKDVGISEKCQTYQKNKYHLECEPNNWLQATTYKLYINSVSWADRGDWFCVYAANLTRQHLVVHAPAELKKMAVTSLPFNPLKSENDRITPVDGSPALAKLSKSSSSSTVSGAPGQPPAQHVGLGTRTNPYDLRPGLGLQLTCETTCGYPEANISWLLLNETASRVGTTIAGPNRIRSETCDLSPSTQDMTTTTSTLNVNCVELGLIGLNEVQCAVTGRQYIDHTPTRHVYVLCPGFHPLNLIALTYFHATKSGGERPLQLTNGEVVGIAVGAAIALILLFLGCIILRASRKDSPLPFNPNYFPGQRV</sequence>
<evidence type="ECO:0000259" key="3">
    <source>
        <dbReference type="PROSITE" id="PS50835"/>
    </source>
</evidence>
<keyword evidence="2" id="KW-0472">Membrane</keyword>
<dbReference type="InterPro" id="IPR013783">
    <property type="entry name" value="Ig-like_fold"/>
</dbReference>
<accession>G7YE28</accession>